<dbReference type="GO" id="GO:0032259">
    <property type="term" value="P:methylation"/>
    <property type="evidence" value="ECO:0007669"/>
    <property type="project" value="UniProtKB-KW"/>
</dbReference>
<dbReference type="GO" id="GO:0008168">
    <property type="term" value="F:methyltransferase activity"/>
    <property type="evidence" value="ECO:0007669"/>
    <property type="project" value="UniProtKB-KW"/>
</dbReference>
<dbReference type="Proteomes" id="UP001240171">
    <property type="component" value="Unassembled WGS sequence"/>
</dbReference>
<organism evidence="1 2">
    <name type="scientific">Paenibacillus lacisoli</name>
    <dbReference type="NCBI Taxonomy" id="3064525"/>
    <lineage>
        <taxon>Bacteria</taxon>
        <taxon>Bacillati</taxon>
        <taxon>Bacillota</taxon>
        <taxon>Bacilli</taxon>
        <taxon>Bacillales</taxon>
        <taxon>Paenibacillaceae</taxon>
        <taxon>Paenibacillus</taxon>
    </lineage>
</organism>
<dbReference type="RefSeq" id="WP_305024650.1">
    <property type="nucleotide sequence ID" value="NZ_JAUQTB010000007.1"/>
</dbReference>
<gene>
    <name evidence="1" type="ORF">Q5741_13600</name>
</gene>
<dbReference type="PANTHER" id="PTHR35276:SF1">
    <property type="entry name" value="TRNA (MNM(5)S(2)U34)-METHYLTRANSFERASE, CHLOROPLASTIC"/>
    <property type="match status" value="1"/>
</dbReference>
<comment type="caution">
    <text evidence="1">The sequence shown here is derived from an EMBL/GenBank/DDBJ whole genome shotgun (WGS) entry which is preliminary data.</text>
</comment>
<dbReference type="EMBL" id="JAUQTB010000007">
    <property type="protein sequence ID" value="MDO7907441.1"/>
    <property type="molecule type" value="Genomic_DNA"/>
</dbReference>
<keyword evidence="1" id="KW-0489">Methyltransferase</keyword>
<evidence type="ECO:0000313" key="2">
    <source>
        <dbReference type="Proteomes" id="UP001240171"/>
    </source>
</evidence>
<dbReference type="SUPFAM" id="SSF53335">
    <property type="entry name" value="S-adenosyl-L-methionine-dependent methyltransferases"/>
    <property type="match status" value="1"/>
</dbReference>
<evidence type="ECO:0000313" key="1">
    <source>
        <dbReference type="EMBL" id="MDO7907441.1"/>
    </source>
</evidence>
<accession>A0ABT9CDZ1</accession>
<name>A0ABT9CDZ1_9BACL</name>
<dbReference type="PANTHER" id="PTHR35276">
    <property type="entry name" value="S-ADENOSYL-L-METHIONINE-DEPENDENT METHYLTRANSFERASES SUPERFAMILY PROTEIN"/>
    <property type="match status" value="1"/>
</dbReference>
<dbReference type="Gene3D" id="3.40.50.150">
    <property type="entry name" value="Vaccinia Virus protein VP39"/>
    <property type="match status" value="1"/>
</dbReference>
<keyword evidence="2" id="KW-1185">Reference proteome</keyword>
<proteinExistence type="predicted"/>
<keyword evidence="1" id="KW-0808">Transferase</keyword>
<reference evidence="1 2" key="1">
    <citation type="submission" date="2023-07" db="EMBL/GenBank/DDBJ databases">
        <title>Paenibacillus sp. JX-17 nov. isolated from soil.</title>
        <authorList>
            <person name="Wan Y."/>
            <person name="Liu B."/>
        </authorList>
    </citation>
    <scope>NUCLEOTIDE SEQUENCE [LARGE SCALE GENOMIC DNA]</scope>
    <source>
        <strain evidence="1 2">JX-17</strain>
    </source>
</reference>
<dbReference type="InterPro" id="IPR010719">
    <property type="entry name" value="MnmM_MeTrfase"/>
</dbReference>
<dbReference type="Pfam" id="PF06962">
    <property type="entry name" value="rRNA_methylase"/>
    <property type="match status" value="1"/>
</dbReference>
<sequence length="193" mass="20558">MGFLSVLSFAHKLISERVQPGDIVVDATAGTGADTLFLALAAGRRGKVFSFDIQPEALALTRERLARENKGTLAEAVLLHSGHEYMLEVLPAETHGKIAAVMFNLGYLPSAVADSSVITRTPSTLEALEAAMQVLRPKGIITAVVYPGHPGGSEEAAAVERWASSLPSHAGQAVIYRQIQRATAPYVIAVERK</sequence>
<protein>
    <submittedName>
        <fullName evidence="1">Class I SAM-dependent methyltransferase</fullName>
    </submittedName>
</protein>
<dbReference type="InterPro" id="IPR029063">
    <property type="entry name" value="SAM-dependent_MTases_sf"/>
</dbReference>